<accession>A0ABT1VUE4</accession>
<comment type="pathway">
    <text evidence="3 11">Carbohydrate degradation; pentose phosphate pathway; D-glyceraldehyde 3-phosphate and beta-D-fructose 6-phosphate from D-ribose 5-phosphate and D-xylulose 5-phosphate (non-oxidative stage): step 2/3.</text>
</comment>
<evidence type="ECO:0000256" key="8">
    <source>
        <dbReference type="ARBA" id="ARBA00023126"/>
    </source>
</evidence>
<dbReference type="GO" id="GO:0004801">
    <property type="term" value="F:transaldolase activity"/>
    <property type="evidence" value="ECO:0007669"/>
    <property type="project" value="UniProtKB-EC"/>
</dbReference>
<keyword evidence="12 13" id="KW-0413">Isomerase</keyword>
<dbReference type="InterPro" id="IPR001672">
    <property type="entry name" value="G6P_Isomerase"/>
</dbReference>
<keyword evidence="9 11" id="KW-0704">Schiff base</keyword>
<evidence type="ECO:0000256" key="2">
    <source>
        <dbReference type="ARBA" id="ARBA00004496"/>
    </source>
</evidence>
<dbReference type="PROSITE" id="PS51463">
    <property type="entry name" value="P_GLUCOSE_ISOMERASE_3"/>
    <property type="match status" value="1"/>
</dbReference>
<keyword evidence="8 11" id="KW-0570">Pentose shunt</keyword>
<dbReference type="InterPro" id="IPR046348">
    <property type="entry name" value="SIS_dom_sf"/>
</dbReference>
<dbReference type="InterPro" id="IPR001585">
    <property type="entry name" value="TAL/FSA"/>
</dbReference>
<dbReference type="InterPro" id="IPR035476">
    <property type="entry name" value="SIS_PGI_1"/>
</dbReference>
<comment type="similarity">
    <text evidence="4 11">Belongs to the transaldolase family. Type 2 subfamily.</text>
</comment>
<dbReference type="Pfam" id="PF00342">
    <property type="entry name" value="PGI"/>
    <property type="match status" value="1"/>
</dbReference>
<comment type="catalytic activity">
    <reaction evidence="12">
        <text>alpha-D-glucose 6-phosphate = beta-D-fructose 6-phosphate</text>
        <dbReference type="Rhea" id="RHEA:11816"/>
        <dbReference type="ChEBI" id="CHEBI:57634"/>
        <dbReference type="ChEBI" id="CHEBI:58225"/>
        <dbReference type="EC" id="5.3.1.9"/>
    </reaction>
</comment>
<evidence type="ECO:0000256" key="3">
    <source>
        <dbReference type="ARBA" id="ARBA00004857"/>
    </source>
</evidence>
<comment type="catalytic activity">
    <reaction evidence="10 11">
        <text>D-sedoheptulose 7-phosphate + D-glyceraldehyde 3-phosphate = D-erythrose 4-phosphate + beta-D-fructose 6-phosphate</text>
        <dbReference type="Rhea" id="RHEA:17053"/>
        <dbReference type="ChEBI" id="CHEBI:16897"/>
        <dbReference type="ChEBI" id="CHEBI:57483"/>
        <dbReference type="ChEBI" id="CHEBI:57634"/>
        <dbReference type="ChEBI" id="CHEBI:59776"/>
        <dbReference type="EC" id="2.2.1.2"/>
    </reaction>
</comment>
<dbReference type="RefSeq" id="WP_422918689.1">
    <property type="nucleotide sequence ID" value="NZ_JAMZEJ010000002.1"/>
</dbReference>
<protein>
    <recommendedName>
        <fullName evidence="5 11">Transaldolase</fullName>
        <ecNumber evidence="5 11">2.2.1.2</ecNumber>
    </recommendedName>
</protein>
<dbReference type="PANTHER" id="PTHR10683:SF31">
    <property type="entry name" value="TRANSALDOLASE"/>
    <property type="match status" value="1"/>
</dbReference>
<keyword evidence="7 11" id="KW-0808">Transferase</keyword>
<evidence type="ECO:0000256" key="12">
    <source>
        <dbReference type="RuleBase" id="RU000612"/>
    </source>
</evidence>
<keyword evidence="12" id="KW-0312">Gluconeogenesis</keyword>
<keyword evidence="6 11" id="KW-0963">Cytoplasm</keyword>
<dbReference type="Proteomes" id="UP001524547">
    <property type="component" value="Unassembled WGS sequence"/>
</dbReference>
<dbReference type="CDD" id="cd05015">
    <property type="entry name" value="SIS_PGI_1"/>
    <property type="match status" value="1"/>
</dbReference>
<evidence type="ECO:0000256" key="7">
    <source>
        <dbReference type="ARBA" id="ARBA00022679"/>
    </source>
</evidence>
<proteinExistence type="inferred from homology"/>
<dbReference type="EMBL" id="JAMZEJ010000002">
    <property type="protein sequence ID" value="MCQ8239958.1"/>
    <property type="molecule type" value="Genomic_DNA"/>
</dbReference>
<dbReference type="NCBIfam" id="NF007080">
    <property type="entry name" value="PRK09533.1"/>
    <property type="match status" value="1"/>
</dbReference>
<dbReference type="InterPro" id="IPR013785">
    <property type="entry name" value="Aldolase_TIM"/>
</dbReference>
<dbReference type="InterPro" id="IPR018225">
    <property type="entry name" value="Transaldolase_AS"/>
</dbReference>
<dbReference type="Gene3D" id="3.40.50.10490">
    <property type="entry name" value="Glucose-6-phosphate isomerase like protein, domain 1"/>
    <property type="match status" value="3"/>
</dbReference>
<evidence type="ECO:0000256" key="10">
    <source>
        <dbReference type="ARBA" id="ARBA00048810"/>
    </source>
</evidence>
<reference evidence="13 14" key="1">
    <citation type="submission" date="2022-06" db="EMBL/GenBank/DDBJ databases">
        <title>Rhizosaccharibacter gen. nov. sp. nov. KSS12, endophytic bacteria isolated from sugarcane.</title>
        <authorList>
            <person name="Pitiwittayakul N."/>
        </authorList>
    </citation>
    <scope>NUCLEOTIDE SEQUENCE [LARGE SCALE GENOMIC DNA]</scope>
    <source>
        <strain evidence="13 14">KSS12</strain>
    </source>
</reference>
<dbReference type="SUPFAM" id="SSF51569">
    <property type="entry name" value="Aldolase"/>
    <property type="match status" value="1"/>
</dbReference>
<evidence type="ECO:0000313" key="14">
    <source>
        <dbReference type="Proteomes" id="UP001524547"/>
    </source>
</evidence>
<sequence length="956" mass="102834">MNVVQKPETAAAAGNPLKKLEAVKQSPWLDFIQRSFIHDGSLKKLVDEDGLKGVTSNPAIFEKAMGHGTDYDDQFKQLVGGGNTDVSTLYETMAIEDIRAACAVLKPVWDATEGLDGYVSLEVSPYLGLQTEPTIAEARRLWKTVDVSNLMVKVPGTEPGVPAIRQLIADGININVTLLFSLDAYKAVLEAYIAGLEERHGKGEDISHIASVASFFVSRIDGLIDKEIDKRVAAGDKDAETLKALRGKVAIANAKMAYQHYLEVSASPRWQTLKAAGANPQRLLWASTGVKDKAYPDTLYCDELIGADTVNTMPPATMDAFRERGTVAETLGADIEAARKVLADADRLGLDLNGVTTKLVKDGVDAFADSFDALLGAVAAKQTALLADTLTKTELSLPQDVDEGVKASLDRWRKDGTIRRLWQRDASVWTGKDEAKWLNWLTIVDDRLGDIAVLQSFQDEVKAKGFSHVLLLGMGGSSLGPEVLAETFGHRAGFPELHVLDSTDPQQVASFERKVDLANTLVIVSSKSGGTLEPNILKDYFFDKVKQAVGDKVGSHFVAVTDPGSHMEEVAKKDGFWRIFYGDKQIGGRFSVLSNFGIVPAAAMGLDLREFLENAQRMAKACSDGAPPLQNPGVILGTVLGVSAKLGRDKVTVVASPAIYDMGAWLEQLMAESTGKEGHGLIPIDDETLGGPEVYGHDRVFAYLRLADSPDAGQDKAIEALKAAKQPVVTITLSNTLQIAQEFFRWELATAVAGAIIGINAFDQPDVEASKVETRKLTDAYNQSGSLPAETPFGTDGDFSFFADEKNASALGGSSLEDVIKAQFARIKEGDYVALLAYIERDDATRDWIQKARLAIRDGKHIATAAEFGPRFLHSTGQAYKGGPNSGVFIQITADDAADVAVPGAKYSFGVVKAAQARGDFDVLAERGRRALRVHIKGNLKAGLDRLGQAIAAAAA</sequence>
<evidence type="ECO:0000313" key="13">
    <source>
        <dbReference type="EMBL" id="MCQ8239958.1"/>
    </source>
</evidence>
<dbReference type="Pfam" id="PF00923">
    <property type="entry name" value="TAL_FSA"/>
    <property type="match status" value="1"/>
</dbReference>
<comment type="pathway">
    <text evidence="12">Carbohydrate degradation; glycolysis; D-glyceraldehyde 3-phosphate and glycerone phosphate from D-glucose: step 2/4.</text>
</comment>
<dbReference type="EC" id="2.2.1.2" evidence="5 11"/>
<dbReference type="PANTHER" id="PTHR10683">
    <property type="entry name" value="TRANSALDOLASE"/>
    <property type="match status" value="1"/>
</dbReference>
<organism evidence="13 14">
    <name type="scientific">Rhizosaccharibacter radicis</name>
    <dbReference type="NCBI Taxonomy" id="2782605"/>
    <lineage>
        <taxon>Bacteria</taxon>
        <taxon>Pseudomonadati</taxon>
        <taxon>Pseudomonadota</taxon>
        <taxon>Alphaproteobacteria</taxon>
        <taxon>Acetobacterales</taxon>
        <taxon>Acetobacteraceae</taxon>
        <taxon>Rhizosaccharibacter</taxon>
    </lineage>
</organism>
<evidence type="ECO:0000256" key="11">
    <source>
        <dbReference type="HAMAP-Rule" id="MF_00493"/>
    </source>
</evidence>
<dbReference type="InterPro" id="IPR004732">
    <property type="entry name" value="Transaldolase_2"/>
</dbReference>
<feature type="active site" description="Schiff-base intermediate with substrate" evidence="11">
    <location>
        <position position="153"/>
    </location>
</feature>
<evidence type="ECO:0000256" key="5">
    <source>
        <dbReference type="ARBA" id="ARBA00013151"/>
    </source>
</evidence>
<evidence type="ECO:0000256" key="1">
    <source>
        <dbReference type="ARBA" id="ARBA00003518"/>
    </source>
</evidence>
<comment type="similarity">
    <text evidence="12">Belongs to the GPI family.</text>
</comment>
<dbReference type="NCBIfam" id="TIGR00876">
    <property type="entry name" value="tal_mycobact"/>
    <property type="match status" value="1"/>
</dbReference>
<comment type="caution">
    <text evidence="13">The sequence shown here is derived from an EMBL/GenBank/DDBJ whole genome shotgun (WGS) entry which is preliminary data.</text>
</comment>
<dbReference type="Gene3D" id="3.20.20.70">
    <property type="entry name" value="Aldolase class I"/>
    <property type="match status" value="1"/>
</dbReference>
<dbReference type="PROSITE" id="PS00958">
    <property type="entry name" value="TRANSALDOLASE_2"/>
    <property type="match status" value="1"/>
</dbReference>
<dbReference type="PRINTS" id="PR00662">
    <property type="entry name" value="G6PISOMERASE"/>
</dbReference>
<evidence type="ECO:0000256" key="9">
    <source>
        <dbReference type="ARBA" id="ARBA00023270"/>
    </source>
</evidence>
<keyword evidence="14" id="KW-1185">Reference proteome</keyword>
<dbReference type="HAMAP" id="MF_00493">
    <property type="entry name" value="Transaldolase_2"/>
    <property type="match status" value="1"/>
</dbReference>
<comment type="subcellular location">
    <subcellularLocation>
        <location evidence="2 11">Cytoplasm</location>
    </subcellularLocation>
</comment>
<evidence type="ECO:0000256" key="4">
    <source>
        <dbReference type="ARBA" id="ARBA00008426"/>
    </source>
</evidence>
<name>A0ABT1VUE4_9PROT</name>
<keyword evidence="12" id="KW-0324">Glycolysis</keyword>
<dbReference type="GO" id="GO:0004347">
    <property type="term" value="F:glucose-6-phosphate isomerase activity"/>
    <property type="evidence" value="ECO:0007669"/>
    <property type="project" value="UniProtKB-EC"/>
</dbReference>
<gene>
    <name evidence="11" type="primary">tal</name>
    <name evidence="13" type="ORF">NFI88_03770</name>
</gene>
<dbReference type="SUPFAM" id="SSF53697">
    <property type="entry name" value="SIS domain"/>
    <property type="match status" value="1"/>
</dbReference>
<dbReference type="NCBIfam" id="NF002881">
    <property type="entry name" value="PRK03343.1"/>
    <property type="match status" value="1"/>
</dbReference>
<comment type="function">
    <text evidence="1 11">Transaldolase is important for the balance of metabolites in the pentose-phosphate pathway.</text>
</comment>
<dbReference type="PROSITE" id="PS01054">
    <property type="entry name" value="TRANSALDOLASE_1"/>
    <property type="match status" value="1"/>
</dbReference>
<evidence type="ECO:0000256" key="6">
    <source>
        <dbReference type="ARBA" id="ARBA00022490"/>
    </source>
</evidence>
<dbReference type="CDD" id="cd00955">
    <property type="entry name" value="Transaldolase_like"/>
    <property type="match status" value="1"/>
</dbReference>